<dbReference type="Gene3D" id="3.40.50.720">
    <property type="entry name" value="NAD(P)-binding Rossmann-like Domain"/>
    <property type="match status" value="1"/>
</dbReference>
<evidence type="ECO:0000259" key="6">
    <source>
        <dbReference type="Pfam" id="PF04321"/>
    </source>
</evidence>
<dbReference type="Pfam" id="PF00908">
    <property type="entry name" value="dTDP_sugar_isom"/>
    <property type="match status" value="1"/>
</dbReference>
<dbReference type="UniPathway" id="UPA00124"/>
<comment type="function">
    <text evidence="5">Catalyzes the reduction of dTDP-6-deoxy-L-lyxo-4-hexulose to yield dTDP-L-rhamnose.</text>
</comment>
<dbReference type="AlphaFoldDB" id="A0A0B6TNT8"/>
<keyword evidence="8" id="KW-1185">Reference proteome</keyword>
<comment type="similarity">
    <text evidence="2 5">Belongs to the dTDP-4-dehydrorhamnose reductase family.</text>
</comment>
<evidence type="ECO:0000256" key="5">
    <source>
        <dbReference type="RuleBase" id="RU364082"/>
    </source>
</evidence>
<dbReference type="OrthoDB" id="9803892at2"/>
<name>A0A0B6TNT8_9CORY</name>
<evidence type="ECO:0000256" key="3">
    <source>
        <dbReference type="PIRSR" id="PIRSR600888-1"/>
    </source>
</evidence>
<dbReference type="Pfam" id="PF04321">
    <property type="entry name" value="RmlD_sub_bind"/>
    <property type="match status" value="1"/>
</dbReference>
<organism evidence="7 8">
    <name type="scientific">Corynebacterium marinum DSM 44953</name>
    <dbReference type="NCBI Taxonomy" id="1224162"/>
    <lineage>
        <taxon>Bacteria</taxon>
        <taxon>Bacillati</taxon>
        <taxon>Actinomycetota</taxon>
        <taxon>Actinomycetes</taxon>
        <taxon>Mycobacteriales</taxon>
        <taxon>Corynebacteriaceae</taxon>
        <taxon>Corynebacterium</taxon>
    </lineage>
</organism>
<dbReference type="PANTHER" id="PTHR10491:SF4">
    <property type="entry name" value="METHIONINE ADENOSYLTRANSFERASE 2 SUBUNIT BETA"/>
    <property type="match status" value="1"/>
</dbReference>
<evidence type="ECO:0000313" key="8">
    <source>
        <dbReference type="Proteomes" id="UP000031928"/>
    </source>
</evidence>
<gene>
    <name evidence="7" type="ORF">B840_01335</name>
</gene>
<dbReference type="InterPro" id="IPR036291">
    <property type="entry name" value="NAD(P)-bd_dom_sf"/>
</dbReference>
<evidence type="ECO:0000256" key="4">
    <source>
        <dbReference type="PIRSR" id="PIRSR600888-3"/>
    </source>
</evidence>
<sequence length="451" mass="48512">MRIESTPVEGLLVVHLDVHGDERGWFKENWQRAKMTAAGLPDFGPVQNNISLNAAKGVTRGLHAEPWDKYVSVATGAVFGAWCDLREGSPTFGRTHTQEITPGVAIYVPRGVANGFQALAENTAYTYLVNDHWSPEALYSNVNLDMIDWPLEPTELSAKDESHPALADAVAVPPRKILVTGADGQLGRALREVFPRAEFCTRAELDITSPELADARPWRSYSAIINAAAYTGVDAAEDDRAAAWAVNAAGPANLARVAAENNLTLVHVSSDYVFDGTRGNWSESDPLSPLGVYGQSKAAGDLAAAVAPRHYIVRTSWVVGEGKNFVDTMASLSERGIAPSVVDDQVGRLSFTGEIAAGIRHLLDTRPDYGTYNLSNSGHPASWAEVAMAVYASTGHDPADVTPVTTAQYFRDTPHAPRPADSTLDLSKITATGFTPTDWRVGLALHLANRD</sequence>
<evidence type="ECO:0000256" key="2">
    <source>
        <dbReference type="ARBA" id="ARBA00010944"/>
    </source>
</evidence>
<feature type="active site" description="Proton acceptor" evidence="3">
    <location>
        <position position="63"/>
    </location>
</feature>
<dbReference type="InterPro" id="IPR005913">
    <property type="entry name" value="dTDP_dehydrorham_reduct"/>
</dbReference>
<feature type="domain" description="RmlD-like substrate binding" evidence="6">
    <location>
        <begin position="176"/>
        <end position="448"/>
    </location>
</feature>
<dbReference type="Gene3D" id="2.60.120.10">
    <property type="entry name" value="Jelly Rolls"/>
    <property type="match status" value="1"/>
</dbReference>
<dbReference type="KEGG" id="cmq:B840_01335"/>
<dbReference type="SUPFAM" id="SSF51735">
    <property type="entry name" value="NAD(P)-binding Rossmann-fold domains"/>
    <property type="match status" value="1"/>
</dbReference>
<comment type="similarity">
    <text evidence="1">Belongs to the dTDP-4-dehydrorhamnose 3,5-epimerase family.</text>
</comment>
<dbReference type="PANTHER" id="PTHR10491">
    <property type="entry name" value="DTDP-4-DEHYDRORHAMNOSE REDUCTASE"/>
    <property type="match status" value="1"/>
</dbReference>
<feature type="active site" description="Proton donor" evidence="3">
    <location>
        <position position="127"/>
    </location>
</feature>
<dbReference type="Proteomes" id="UP000031928">
    <property type="component" value="Chromosome"/>
</dbReference>
<feature type="site" description="Participates in a stacking interaction with the thymidine ring of dTDP-4-oxo-6-deoxyglucose" evidence="4">
    <location>
        <position position="133"/>
    </location>
</feature>
<proteinExistence type="inferred from homology"/>
<accession>A0A0B6TNT8</accession>
<dbReference type="CDD" id="cd00438">
    <property type="entry name" value="cupin_RmlC"/>
    <property type="match status" value="1"/>
</dbReference>
<keyword evidence="5" id="KW-0521">NADP</keyword>
<dbReference type="STRING" id="1224162.B840_01335"/>
<evidence type="ECO:0000256" key="1">
    <source>
        <dbReference type="ARBA" id="ARBA00010154"/>
    </source>
</evidence>
<dbReference type="InterPro" id="IPR014710">
    <property type="entry name" value="RmlC-like_jellyroll"/>
</dbReference>
<dbReference type="CDD" id="cd05254">
    <property type="entry name" value="dTDP_HR_like_SDR_e"/>
    <property type="match status" value="1"/>
</dbReference>
<dbReference type="HOGENOM" id="CLU_045518_6_2_11"/>
<keyword evidence="5" id="KW-0560">Oxidoreductase</keyword>
<dbReference type="InterPro" id="IPR029903">
    <property type="entry name" value="RmlD-like-bd"/>
</dbReference>
<dbReference type="SUPFAM" id="SSF51182">
    <property type="entry name" value="RmlC-like cupins"/>
    <property type="match status" value="1"/>
</dbReference>
<protein>
    <recommendedName>
        <fullName evidence="5">dTDP-4-dehydrorhamnose reductase</fullName>
        <ecNumber evidence="5">1.1.1.133</ecNumber>
    </recommendedName>
</protein>
<dbReference type="GO" id="GO:0019305">
    <property type="term" value="P:dTDP-rhamnose biosynthetic process"/>
    <property type="evidence" value="ECO:0007669"/>
    <property type="project" value="UniProtKB-UniPathway"/>
</dbReference>
<dbReference type="InterPro" id="IPR000888">
    <property type="entry name" value="RmlC-like"/>
</dbReference>
<dbReference type="EC" id="1.1.1.133" evidence="5"/>
<dbReference type="GO" id="GO:0008831">
    <property type="term" value="F:dTDP-4-dehydrorhamnose reductase activity"/>
    <property type="evidence" value="ECO:0007669"/>
    <property type="project" value="UniProtKB-EC"/>
</dbReference>
<dbReference type="InterPro" id="IPR011051">
    <property type="entry name" value="RmlC_Cupin_sf"/>
</dbReference>
<dbReference type="EMBL" id="CP007790">
    <property type="protein sequence ID" value="AJK67899.1"/>
    <property type="molecule type" value="Genomic_DNA"/>
</dbReference>
<comment type="pathway">
    <text evidence="5">Carbohydrate biosynthesis; dTDP-L-rhamnose biosynthesis.</text>
</comment>
<reference evidence="7 8" key="1">
    <citation type="submission" date="2014-05" db="EMBL/GenBank/DDBJ databases">
        <title>Complete genome sequence of Corynebacterium marinum DSM 44953.</title>
        <authorList>
            <person name="Schaffert L."/>
            <person name="Albersmeier A."/>
            <person name="Kalinowski J."/>
            <person name="Ruckert C."/>
        </authorList>
    </citation>
    <scope>NUCLEOTIDE SEQUENCE [LARGE SCALE GENOMIC DNA]</scope>
    <source>
        <strain evidence="7 8">DSM 44953</strain>
    </source>
</reference>
<dbReference type="Gene3D" id="3.90.25.10">
    <property type="entry name" value="UDP-galactose 4-epimerase, domain 1"/>
    <property type="match status" value="1"/>
</dbReference>
<dbReference type="GO" id="GO:0008830">
    <property type="term" value="F:dTDP-4-dehydrorhamnose 3,5-epimerase activity"/>
    <property type="evidence" value="ECO:0007669"/>
    <property type="project" value="InterPro"/>
</dbReference>
<dbReference type="RefSeq" id="WP_042620627.1">
    <property type="nucleotide sequence ID" value="NZ_CP007790.1"/>
</dbReference>
<evidence type="ECO:0000313" key="7">
    <source>
        <dbReference type="EMBL" id="AJK67899.1"/>
    </source>
</evidence>